<dbReference type="PANTHER" id="PTHR42834">
    <property type="entry name" value="ENDONUCLEASE/EXONUCLEASE/PHOSPHATASE FAMILY PROTEIN (AFU_ORTHOLOGUE AFUA_3G09210)"/>
    <property type="match status" value="1"/>
</dbReference>
<dbReference type="AlphaFoldDB" id="A0A4Q9MYM0"/>
<dbReference type="Proteomes" id="UP000292957">
    <property type="component" value="Unassembled WGS sequence"/>
</dbReference>
<organism evidence="2">
    <name type="scientific">Dichomitus squalens</name>
    <dbReference type="NCBI Taxonomy" id="114155"/>
    <lineage>
        <taxon>Eukaryota</taxon>
        <taxon>Fungi</taxon>
        <taxon>Dikarya</taxon>
        <taxon>Basidiomycota</taxon>
        <taxon>Agaricomycotina</taxon>
        <taxon>Agaricomycetes</taxon>
        <taxon>Polyporales</taxon>
        <taxon>Polyporaceae</taxon>
        <taxon>Dichomitus</taxon>
    </lineage>
</organism>
<evidence type="ECO:0000313" key="2">
    <source>
        <dbReference type="EMBL" id="TBU31862.1"/>
    </source>
</evidence>
<dbReference type="PANTHER" id="PTHR42834:SF1">
    <property type="entry name" value="ENDONUCLEASE_EXONUCLEASE_PHOSPHATASE FAMILY PROTEIN (AFU_ORTHOLOGUE AFUA_3G09210)"/>
    <property type="match status" value="1"/>
</dbReference>
<dbReference type="Gene3D" id="3.60.10.10">
    <property type="entry name" value="Endonuclease/exonuclease/phosphatase"/>
    <property type="match status" value="1"/>
</dbReference>
<reference evidence="2" key="1">
    <citation type="submission" date="2019-01" db="EMBL/GenBank/DDBJ databases">
        <title>Draft genome sequences of three monokaryotic isolates of the white-rot basidiomycete fungus Dichomitus squalens.</title>
        <authorList>
            <consortium name="DOE Joint Genome Institute"/>
            <person name="Lopez S.C."/>
            <person name="Andreopoulos B."/>
            <person name="Pangilinan J."/>
            <person name="Lipzen A."/>
            <person name="Riley R."/>
            <person name="Ahrendt S."/>
            <person name="Ng V."/>
            <person name="Barry K."/>
            <person name="Daum C."/>
            <person name="Grigoriev I.V."/>
            <person name="Hilden K.S."/>
            <person name="Makela M.R."/>
            <person name="de Vries R.P."/>
        </authorList>
    </citation>
    <scope>NUCLEOTIDE SEQUENCE [LARGE SCALE GENOMIC DNA]</scope>
    <source>
        <strain evidence="2">OM18370.1</strain>
    </source>
</reference>
<dbReference type="InterPro" id="IPR036691">
    <property type="entry name" value="Endo/exonu/phosph_ase_sf"/>
</dbReference>
<dbReference type="EMBL" id="ML143397">
    <property type="protein sequence ID" value="TBU31862.1"/>
    <property type="molecule type" value="Genomic_DNA"/>
</dbReference>
<sequence>MVYSILLRAVFLAALQQQARAVTIADIQGDAWISPLSGQKVHNLSGIVTAKGTSGFWIQEPRTEDVRVSSGLTVFTTSKTILASVAVGDNVSLSGTVADFRSSSNPTYLFATELDFPANITVLSTNHTVAPLVLGRDRRPPTQALSRLDTGKDGWLSVPNNGSQIETANRTLQPTKFGLDFWASLEGQLVTVRKPVAIAFPNSFGEFWVHGDWPVTGKNSRGGLSITFAGLDGVPDANPETVIIGAPLDGTKNPTASLGKQFSDITGVVLYQFGFYYVRPLTAPTVVATPNSIIPASKIFPSSDECTITIGDYNVDNFAPTSATLPLIGNHIGNFLNTPDIVFVQEIQDNSGPTDDGTVIANVTLTNLANAVQQASNASALYDFTEIAPVNDQDGGEPGGNIRVAYLFNGTKFSLVPGSPAGGSLDATEPQVNKHGVVTLTFNPGRIDPANDAWQASRKPLVAHWETPSGARFFTINVHLTAKLGGSSTQGDPRPPINGGVDQRTSQVEAVATFVKSILHKDPHANIIVAGDHNEYTQTRSVFEPFEGLLVEVDVAANVPPVERYTYLFDQNSQQLDHIFVSPAIANRGRVKVEHVHVNNWASTISARGSDHDPTVAQLRIC</sequence>
<protein>
    <submittedName>
        <fullName evidence="2">DNase I-like protein</fullName>
    </submittedName>
</protein>
<dbReference type="CDD" id="cd04486">
    <property type="entry name" value="YhcR_OBF_like"/>
    <property type="match status" value="1"/>
</dbReference>
<accession>A0A4Q9MYM0</accession>
<name>A0A4Q9MYM0_9APHY</name>
<feature type="chain" id="PRO_5020674971" evidence="1">
    <location>
        <begin position="22"/>
        <end position="622"/>
    </location>
</feature>
<gene>
    <name evidence="2" type="ORF">BD311DRAFT_655902</name>
</gene>
<keyword evidence="1" id="KW-0732">Signal</keyword>
<evidence type="ECO:0000256" key="1">
    <source>
        <dbReference type="SAM" id="SignalP"/>
    </source>
</evidence>
<dbReference type="OrthoDB" id="47488at2759"/>
<proteinExistence type="predicted"/>
<feature type="signal peptide" evidence="1">
    <location>
        <begin position="1"/>
        <end position="21"/>
    </location>
</feature>
<dbReference type="SUPFAM" id="SSF56219">
    <property type="entry name" value="DNase I-like"/>
    <property type="match status" value="1"/>
</dbReference>